<sequence>ASDYLLEKHISVDSTSVPSEFERKQCKAIISSIVMNAEEEGAEKNNQSSSPILPSVTSTSSETFLLDNVDIIINNKNLLHSQQTEECTVSQIPILILNNENDQSLVASKDNSQYKTHSETSYKEAKGNRELNLDELASASRLTSESINVHSQKHDTSTKCLKMNLLKVEKSTITTPKSQNYQTSERVPSAQKVLNKKTTIKSKCKKSTNSIIGKENTPHDAEV</sequence>
<accession>A0A1B6GTJ7</accession>
<dbReference type="AlphaFoldDB" id="A0A1B6GTJ7"/>
<protein>
    <submittedName>
        <fullName evidence="2">Uncharacterized protein</fullName>
    </submittedName>
</protein>
<name>A0A1B6GTJ7_9HEMI</name>
<dbReference type="EMBL" id="GECZ01003999">
    <property type="protein sequence ID" value="JAS65770.1"/>
    <property type="molecule type" value="Transcribed_RNA"/>
</dbReference>
<evidence type="ECO:0000313" key="2">
    <source>
        <dbReference type="EMBL" id="JAS65770.1"/>
    </source>
</evidence>
<evidence type="ECO:0000256" key="1">
    <source>
        <dbReference type="SAM" id="MobiDB-lite"/>
    </source>
</evidence>
<feature type="non-terminal residue" evidence="2">
    <location>
        <position position="1"/>
    </location>
</feature>
<gene>
    <name evidence="2" type="ORF">g.197</name>
</gene>
<feature type="compositionally biased region" description="Basic residues" evidence="1">
    <location>
        <begin position="194"/>
        <end position="206"/>
    </location>
</feature>
<reference evidence="2" key="1">
    <citation type="submission" date="2015-11" db="EMBL/GenBank/DDBJ databases">
        <title>De novo transcriptome assembly of four potential Pierce s Disease insect vectors from Arizona vineyards.</title>
        <authorList>
            <person name="Tassone E.E."/>
        </authorList>
    </citation>
    <scope>NUCLEOTIDE SEQUENCE</scope>
</reference>
<proteinExistence type="predicted"/>
<feature type="non-terminal residue" evidence="2">
    <location>
        <position position="223"/>
    </location>
</feature>
<organism evidence="2">
    <name type="scientific">Cuerna arida</name>
    <dbReference type="NCBI Taxonomy" id="1464854"/>
    <lineage>
        <taxon>Eukaryota</taxon>
        <taxon>Metazoa</taxon>
        <taxon>Ecdysozoa</taxon>
        <taxon>Arthropoda</taxon>
        <taxon>Hexapoda</taxon>
        <taxon>Insecta</taxon>
        <taxon>Pterygota</taxon>
        <taxon>Neoptera</taxon>
        <taxon>Paraneoptera</taxon>
        <taxon>Hemiptera</taxon>
        <taxon>Auchenorrhyncha</taxon>
        <taxon>Membracoidea</taxon>
        <taxon>Cicadellidae</taxon>
        <taxon>Cicadellinae</taxon>
        <taxon>Proconiini</taxon>
        <taxon>Cuerna</taxon>
    </lineage>
</organism>
<feature type="compositionally biased region" description="Polar residues" evidence="1">
    <location>
        <begin position="177"/>
        <end position="186"/>
    </location>
</feature>
<feature type="region of interest" description="Disordered" evidence="1">
    <location>
        <begin position="177"/>
        <end position="223"/>
    </location>
</feature>